<organism evidence="2 3">
    <name type="scientific">Planomicrobium soli</name>
    <dbReference type="NCBI Taxonomy" id="1176648"/>
    <lineage>
        <taxon>Bacteria</taxon>
        <taxon>Bacillati</taxon>
        <taxon>Bacillota</taxon>
        <taxon>Bacilli</taxon>
        <taxon>Bacillales</taxon>
        <taxon>Caryophanaceae</taxon>
        <taxon>Planomicrobium</taxon>
    </lineage>
</organism>
<dbReference type="OrthoDB" id="1957331at2"/>
<evidence type="ECO:0000313" key="2">
    <source>
        <dbReference type="EMBL" id="PSL40499.1"/>
    </source>
</evidence>
<evidence type="ECO:0000313" key="3">
    <source>
        <dbReference type="Proteomes" id="UP000242682"/>
    </source>
</evidence>
<dbReference type="InterPro" id="IPR046720">
    <property type="entry name" value="DUF6612"/>
</dbReference>
<reference evidence="2 3" key="1">
    <citation type="submission" date="2018-03" db="EMBL/GenBank/DDBJ databases">
        <title>Genomic Encyclopedia of Type Strains, Phase III (KMG-III): the genomes of soil and plant-associated and newly described type strains.</title>
        <authorList>
            <person name="Whitman W."/>
        </authorList>
    </citation>
    <scope>NUCLEOTIDE SEQUENCE [LARGE SCALE GENOMIC DNA]</scope>
    <source>
        <strain evidence="2 3">CGMCC 1.12259</strain>
    </source>
</reference>
<dbReference type="Pfam" id="PF20316">
    <property type="entry name" value="DUF6612"/>
    <property type="match status" value="1"/>
</dbReference>
<evidence type="ECO:0008006" key="4">
    <source>
        <dbReference type="Google" id="ProtNLM"/>
    </source>
</evidence>
<evidence type="ECO:0000256" key="1">
    <source>
        <dbReference type="SAM" id="SignalP"/>
    </source>
</evidence>
<accession>A0A2P8H2P9</accession>
<keyword evidence="3" id="KW-1185">Reference proteome</keyword>
<keyword evidence="1" id="KW-0732">Signal</keyword>
<dbReference type="RefSeq" id="WP_106533268.1">
    <property type="nucleotide sequence ID" value="NZ_PYAT01000005.1"/>
</dbReference>
<feature type="signal peptide" evidence="1">
    <location>
        <begin position="1"/>
        <end position="21"/>
    </location>
</feature>
<dbReference type="EMBL" id="PYAT01000005">
    <property type="protein sequence ID" value="PSL40499.1"/>
    <property type="molecule type" value="Genomic_DNA"/>
</dbReference>
<dbReference type="PROSITE" id="PS51257">
    <property type="entry name" value="PROKAR_LIPOPROTEIN"/>
    <property type="match status" value="1"/>
</dbReference>
<feature type="chain" id="PRO_5039289047" description="Lipoprotein" evidence="1">
    <location>
        <begin position="22"/>
        <end position="286"/>
    </location>
</feature>
<dbReference type="AlphaFoldDB" id="A0A2P8H2P9"/>
<gene>
    <name evidence="2" type="ORF">B0H99_105277</name>
</gene>
<name>A0A2P8H2P9_9BACL</name>
<sequence>MKKWIMFVNGTILAFSLSACGQTTEPEVGNGAENGSASQLTAVEVYEDALKAAEEVGSLHADIATKQQMKMQPDGMAMDVSIDAGMDLTRNPEAFHHQSETSIVSEDIQNETPTFMEMYLTEEGLYLYEASMDTWLKLQDEAIEDFKLLADQQTADPAHQLKGLKSLSENFSLEETEGEYALILESSGEAFYPLLTEQLKKTFGQMEIGTPMKSEDMEIRSVRFEFQLDKKSLQVLSLKMDADFDVKIGEDLMSIQSQVDSVYKNYNEVAEIVLPDEVIEQAQTLE</sequence>
<protein>
    <recommendedName>
        <fullName evidence="4">Lipoprotein</fullName>
    </recommendedName>
</protein>
<proteinExistence type="predicted"/>
<comment type="caution">
    <text evidence="2">The sequence shown here is derived from an EMBL/GenBank/DDBJ whole genome shotgun (WGS) entry which is preliminary data.</text>
</comment>
<dbReference type="Proteomes" id="UP000242682">
    <property type="component" value="Unassembled WGS sequence"/>
</dbReference>